<keyword evidence="4" id="KW-0456">Lyase</keyword>
<dbReference type="PANTHER" id="PTHR43727:SF2">
    <property type="entry name" value="GROUP IV DECARBOXYLASE"/>
    <property type="match status" value="1"/>
</dbReference>
<dbReference type="PRINTS" id="PR01181">
    <property type="entry name" value="DAPDCRBXLASE"/>
</dbReference>
<dbReference type="SUPFAM" id="SSF51419">
    <property type="entry name" value="PLP-binding barrel"/>
    <property type="match status" value="1"/>
</dbReference>
<dbReference type="InterPro" id="IPR002986">
    <property type="entry name" value="DAP_deCOOHase_LysA"/>
</dbReference>
<proteinExistence type="inferred from homology"/>
<dbReference type="InterPro" id="IPR022644">
    <property type="entry name" value="De-COase2_N"/>
</dbReference>
<sequence>MSHPLKDLLQNKDLFESLADEFGTPLYIYSKQRLIHNITRIESSFLQNFDSYHICYTIKANSNPHIIKLLKSTIPKLGADCSSPGELYAAKLGGIQSHECIYTGNYESEDDLESAFKSGAHINLDDISSFHRLMKLGTPSEISFRLNPGFGKGAFSQIVTGGENSKFGVPHYDIVDAYRLAKESDVQHFGIQCMTGSGILEPDYFPMLMKEILNTVNTITSELDIQFNHISLGGGYGIPYSDNETPLDFEKVFKSVSEIFHSFYSNKQKPEIWIEPGKSVVGDTGILLSRVTGIKNSYKKFIGLDAGMETLMRPALYNAYHRIYKVGDPDAEPTQTVDFTGRICENTDRLAVDRSFPDVEEDDLVAIMDAGAYSFTMSHQFCTRPRPAEILLDGEKGKLIRKRETMEDLFVNCEVG</sequence>
<dbReference type="Pfam" id="PF02784">
    <property type="entry name" value="Orn_Arg_deC_N"/>
    <property type="match status" value="1"/>
</dbReference>
<evidence type="ECO:0000256" key="4">
    <source>
        <dbReference type="ARBA" id="ARBA00023239"/>
    </source>
</evidence>
<dbReference type="EMBL" id="UINC01001633">
    <property type="protein sequence ID" value="SUZ85375.1"/>
    <property type="molecule type" value="Genomic_DNA"/>
</dbReference>
<evidence type="ECO:0000256" key="1">
    <source>
        <dbReference type="ARBA" id="ARBA00001933"/>
    </source>
</evidence>
<evidence type="ECO:0000256" key="2">
    <source>
        <dbReference type="ARBA" id="ARBA00022793"/>
    </source>
</evidence>
<evidence type="ECO:0000256" key="3">
    <source>
        <dbReference type="ARBA" id="ARBA00022898"/>
    </source>
</evidence>
<reference evidence="6" key="1">
    <citation type="submission" date="2018-05" db="EMBL/GenBank/DDBJ databases">
        <authorList>
            <person name="Lanie J.A."/>
            <person name="Ng W.-L."/>
            <person name="Kazmierczak K.M."/>
            <person name="Andrzejewski T.M."/>
            <person name="Davidsen T.M."/>
            <person name="Wayne K.J."/>
            <person name="Tettelin H."/>
            <person name="Glass J.I."/>
            <person name="Rusch D."/>
            <person name="Podicherti R."/>
            <person name="Tsui H.-C.T."/>
            <person name="Winkler M.E."/>
        </authorList>
    </citation>
    <scope>NUCLEOTIDE SEQUENCE</scope>
</reference>
<dbReference type="SUPFAM" id="SSF50621">
    <property type="entry name" value="Alanine racemase C-terminal domain-like"/>
    <property type="match status" value="1"/>
</dbReference>
<dbReference type="GO" id="GO:0008836">
    <property type="term" value="F:diaminopimelate decarboxylase activity"/>
    <property type="evidence" value="ECO:0007669"/>
    <property type="project" value="InterPro"/>
</dbReference>
<dbReference type="InterPro" id="IPR009006">
    <property type="entry name" value="Ala_racemase/Decarboxylase_C"/>
</dbReference>
<dbReference type="PANTHER" id="PTHR43727">
    <property type="entry name" value="DIAMINOPIMELATE DECARBOXYLASE"/>
    <property type="match status" value="1"/>
</dbReference>
<dbReference type="Gene3D" id="3.20.20.10">
    <property type="entry name" value="Alanine racemase"/>
    <property type="match status" value="1"/>
</dbReference>
<protein>
    <recommendedName>
        <fullName evidence="5">Orn/DAP/Arg decarboxylase 2 N-terminal domain-containing protein</fullName>
    </recommendedName>
</protein>
<dbReference type="NCBIfam" id="TIGR01048">
    <property type="entry name" value="lysA"/>
    <property type="match status" value="1"/>
</dbReference>
<feature type="domain" description="Orn/DAP/Arg decarboxylase 2 N-terminal" evidence="5">
    <location>
        <begin position="38"/>
        <end position="281"/>
    </location>
</feature>
<dbReference type="InterPro" id="IPR029066">
    <property type="entry name" value="PLP-binding_barrel"/>
</dbReference>
<accession>A0A381R0X9</accession>
<name>A0A381R0X9_9ZZZZ</name>
<keyword evidence="3" id="KW-0663">Pyridoxal phosphate</keyword>
<dbReference type="FunFam" id="3.20.20.10:FF:000003">
    <property type="entry name" value="Diaminopimelate decarboxylase"/>
    <property type="match status" value="1"/>
</dbReference>
<keyword evidence="2" id="KW-0210">Decarboxylase</keyword>
<dbReference type="AlphaFoldDB" id="A0A381R0X9"/>
<gene>
    <name evidence="6" type="ORF">METZ01_LOCUS38229</name>
</gene>
<organism evidence="6">
    <name type="scientific">marine metagenome</name>
    <dbReference type="NCBI Taxonomy" id="408172"/>
    <lineage>
        <taxon>unclassified sequences</taxon>
        <taxon>metagenomes</taxon>
        <taxon>ecological metagenomes</taxon>
    </lineage>
</organism>
<dbReference type="GO" id="GO:0009089">
    <property type="term" value="P:lysine biosynthetic process via diaminopimelate"/>
    <property type="evidence" value="ECO:0007669"/>
    <property type="project" value="InterPro"/>
</dbReference>
<evidence type="ECO:0000313" key="6">
    <source>
        <dbReference type="EMBL" id="SUZ85375.1"/>
    </source>
</evidence>
<dbReference type="PRINTS" id="PR01179">
    <property type="entry name" value="ODADCRBXLASE"/>
</dbReference>
<comment type="cofactor">
    <cofactor evidence="1">
        <name>pyridoxal 5'-phosphate</name>
        <dbReference type="ChEBI" id="CHEBI:597326"/>
    </cofactor>
</comment>
<evidence type="ECO:0000259" key="5">
    <source>
        <dbReference type="Pfam" id="PF02784"/>
    </source>
</evidence>
<dbReference type="HAMAP" id="MF_02120">
    <property type="entry name" value="LysA"/>
    <property type="match status" value="1"/>
</dbReference>
<dbReference type="InterPro" id="IPR000183">
    <property type="entry name" value="Orn/DAP/Arg_de-COase"/>
</dbReference>
<dbReference type="Gene3D" id="2.40.37.10">
    <property type="entry name" value="Lyase, Ornithine Decarboxylase, Chain A, domain 1"/>
    <property type="match status" value="1"/>
</dbReference>
<dbReference type="CDD" id="cd06828">
    <property type="entry name" value="PLPDE_III_DapDC"/>
    <property type="match status" value="1"/>
</dbReference>